<evidence type="ECO:0000313" key="2">
    <source>
        <dbReference type="Proteomes" id="UP000499080"/>
    </source>
</evidence>
<accession>A0A4Y2V849</accession>
<keyword evidence="2" id="KW-1185">Reference proteome</keyword>
<dbReference type="EMBL" id="BGPR01044632">
    <property type="protein sequence ID" value="GBO21443.1"/>
    <property type="molecule type" value="Genomic_DNA"/>
</dbReference>
<reference evidence="1 2" key="1">
    <citation type="journal article" date="2019" name="Sci. Rep.">
        <title>Orb-weaving spider Araneus ventricosus genome elucidates the spidroin gene catalogue.</title>
        <authorList>
            <person name="Kono N."/>
            <person name="Nakamura H."/>
            <person name="Ohtoshi R."/>
            <person name="Moran D.A.P."/>
            <person name="Shinohara A."/>
            <person name="Yoshida Y."/>
            <person name="Fujiwara M."/>
            <person name="Mori M."/>
            <person name="Tomita M."/>
            <person name="Arakawa K."/>
        </authorList>
    </citation>
    <scope>NUCLEOTIDE SEQUENCE [LARGE SCALE GENOMIC DNA]</scope>
</reference>
<sequence>MEPATTACLILFPTLVRAICLKVTGRKLLLVISEIELQTKERIKLGWDWFLLQRVLNTCLISITLVIGTESKKLRDIS</sequence>
<name>A0A4Y2V849_ARAVE</name>
<feature type="non-terminal residue" evidence="1">
    <location>
        <position position="78"/>
    </location>
</feature>
<gene>
    <name evidence="1" type="ORF">AVEN_162581_1</name>
</gene>
<dbReference type="AlphaFoldDB" id="A0A4Y2V849"/>
<proteinExistence type="predicted"/>
<comment type="caution">
    <text evidence="1">The sequence shown here is derived from an EMBL/GenBank/DDBJ whole genome shotgun (WGS) entry which is preliminary data.</text>
</comment>
<evidence type="ECO:0000313" key="1">
    <source>
        <dbReference type="EMBL" id="GBO21443.1"/>
    </source>
</evidence>
<organism evidence="1 2">
    <name type="scientific">Araneus ventricosus</name>
    <name type="common">Orbweaver spider</name>
    <name type="synonym">Epeira ventricosa</name>
    <dbReference type="NCBI Taxonomy" id="182803"/>
    <lineage>
        <taxon>Eukaryota</taxon>
        <taxon>Metazoa</taxon>
        <taxon>Ecdysozoa</taxon>
        <taxon>Arthropoda</taxon>
        <taxon>Chelicerata</taxon>
        <taxon>Arachnida</taxon>
        <taxon>Araneae</taxon>
        <taxon>Araneomorphae</taxon>
        <taxon>Entelegynae</taxon>
        <taxon>Araneoidea</taxon>
        <taxon>Araneidae</taxon>
        <taxon>Araneus</taxon>
    </lineage>
</organism>
<dbReference type="Proteomes" id="UP000499080">
    <property type="component" value="Unassembled WGS sequence"/>
</dbReference>
<protein>
    <submittedName>
        <fullName evidence="1">Uncharacterized protein</fullName>
    </submittedName>
</protein>